<dbReference type="AlphaFoldDB" id="U1R3Y7"/>
<evidence type="ECO:0000259" key="6">
    <source>
        <dbReference type="Pfam" id="PF00535"/>
    </source>
</evidence>
<keyword evidence="2 5" id="KW-0812">Transmembrane</keyword>
<evidence type="ECO:0000256" key="5">
    <source>
        <dbReference type="SAM" id="Phobius"/>
    </source>
</evidence>
<dbReference type="Pfam" id="PF04138">
    <property type="entry name" value="GtrA_DPMS_TM"/>
    <property type="match status" value="1"/>
</dbReference>
<accession>U1R3Y7</accession>
<dbReference type="Pfam" id="PF00535">
    <property type="entry name" value="Glycos_transf_2"/>
    <property type="match status" value="1"/>
</dbReference>
<dbReference type="Proteomes" id="UP000016481">
    <property type="component" value="Unassembled WGS sequence"/>
</dbReference>
<gene>
    <name evidence="8" type="ORF">HMPREF1978_01771</name>
</gene>
<keyword evidence="3 5" id="KW-1133">Transmembrane helix</keyword>
<dbReference type="PANTHER" id="PTHR10859">
    <property type="entry name" value="GLYCOSYL TRANSFERASE"/>
    <property type="match status" value="1"/>
</dbReference>
<evidence type="ECO:0000313" key="8">
    <source>
        <dbReference type="EMBL" id="ERH14453.1"/>
    </source>
</evidence>
<dbReference type="EMBL" id="AWSC01000067">
    <property type="protein sequence ID" value="ERH14453.1"/>
    <property type="molecule type" value="Genomic_DNA"/>
</dbReference>
<keyword evidence="4 5" id="KW-0472">Membrane</keyword>
<evidence type="ECO:0000259" key="7">
    <source>
        <dbReference type="Pfam" id="PF04138"/>
    </source>
</evidence>
<dbReference type="GO" id="GO:0000271">
    <property type="term" value="P:polysaccharide biosynthetic process"/>
    <property type="evidence" value="ECO:0007669"/>
    <property type="project" value="InterPro"/>
</dbReference>
<dbReference type="InterPro" id="IPR007267">
    <property type="entry name" value="GtrA_DPMS_TM"/>
</dbReference>
<name>U1R3Y7_9ACTO</name>
<evidence type="ECO:0000256" key="3">
    <source>
        <dbReference type="ARBA" id="ARBA00022989"/>
    </source>
</evidence>
<evidence type="ECO:0000313" key="9">
    <source>
        <dbReference type="Proteomes" id="UP000016481"/>
    </source>
</evidence>
<feature type="transmembrane region" description="Helical" evidence="5">
    <location>
        <begin position="108"/>
        <end position="129"/>
    </location>
</feature>
<proteinExistence type="predicted"/>
<feature type="domain" description="Glycosyltransferase 2-like" evidence="6">
    <location>
        <begin position="154"/>
        <end position="253"/>
    </location>
</feature>
<feature type="transmembrane region" description="Helical" evidence="5">
    <location>
        <begin position="41"/>
        <end position="61"/>
    </location>
</feature>
<feature type="transmembrane region" description="Helical" evidence="5">
    <location>
        <begin position="12"/>
        <end position="35"/>
    </location>
</feature>
<sequence>MLARLFKSSILRYLGVGGTAFVVDLLVTVVTRMVLLATTPLAAQMATALAVAAGYWSGFAVNYLGQRNFAFKSYASRLYSLIMYFVLVGFNWLATTVAMIALVDHLGLSATLSKIICTAVTTVWNYPIYRYVVFPRRLQVAQSQPRELPGAIDVIIPAHNSVTVLEGTLARLAAWSRGRRVPMRAIVVENASQDGTAELLEGLSLTYGPSSLYEGVDIFTVEAVASAKGMGRAYRRGISVSTAPLVVFSADDLPFGTSDLDYWWAHPTVGLAIGSKAHPDSQVDRGMMRAAISAVFRLMRRVILGSKVGDPQGTLFIDGDWIRAHRSLLVENGYLSSTEIVALAEHDGQMPITEMPVVLTADQGAHATRIKVRDVWNMAWGLVAIRRRMRRLP</sequence>
<organism evidence="8 9">
    <name type="scientific">Actinomyces graevenitzii F0530</name>
    <dbReference type="NCBI Taxonomy" id="1321817"/>
    <lineage>
        <taxon>Bacteria</taxon>
        <taxon>Bacillati</taxon>
        <taxon>Actinomycetota</taxon>
        <taxon>Actinomycetes</taxon>
        <taxon>Actinomycetales</taxon>
        <taxon>Actinomycetaceae</taxon>
        <taxon>Actinomyces</taxon>
    </lineage>
</organism>
<dbReference type="Gene3D" id="3.90.550.10">
    <property type="entry name" value="Spore Coat Polysaccharide Biosynthesis Protein SpsA, Chain A"/>
    <property type="match status" value="1"/>
</dbReference>
<dbReference type="GO" id="GO:0016740">
    <property type="term" value="F:transferase activity"/>
    <property type="evidence" value="ECO:0007669"/>
    <property type="project" value="UniProtKB-KW"/>
</dbReference>
<comment type="caution">
    <text evidence="8">The sequence shown here is derived from an EMBL/GenBank/DDBJ whole genome shotgun (WGS) entry which is preliminary data.</text>
</comment>
<dbReference type="PATRIC" id="fig|1321817.3.peg.1567"/>
<dbReference type="RefSeq" id="WP_021603869.1">
    <property type="nucleotide sequence ID" value="NZ_KE951490.1"/>
</dbReference>
<dbReference type="InterPro" id="IPR001173">
    <property type="entry name" value="Glyco_trans_2-like"/>
</dbReference>
<feature type="transmembrane region" description="Helical" evidence="5">
    <location>
        <begin position="81"/>
        <end position="102"/>
    </location>
</feature>
<protein>
    <submittedName>
        <fullName evidence="8">Glycosyltransferase, group 2 family protein</fullName>
    </submittedName>
</protein>
<comment type="subcellular location">
    <subcellularLocation>
        <location evidence="1">Membrane</location>
        <topology evidence="1">Multi-pass membrane protein</topology>
    </subcellularLocation>
</comment>
<dbReference type="InterPro" id="IPR029044">
    <property type="entry name" value="Nucleotide-diphossugar_trans"/>
</dbReference>
<reference evidence="8 9" key="1">
    <citation type="submission" date="2013-08" db="EMBL/GenBank/DDBJ databases">
        <authorList>
            <person name="Weinstock G."/>
            <person name="Sodergren E."/>
            <person name="Wylie T."/>
            <person name="Fulton L."/>
            <person name="Fulton R."/>
            <person name="Fronick C."/>
            <person name="O'Laughlin M."/>
            <person name="Godfrey J."/>
            <person name="Miner T."/>
            <person name="Herter B."/>
            <person name="Appelbaum E."/>
            <person name="Cordes M."/>
            <person name="Lek S."/>
            <person name="Wollam A."/>
            <person name="Pepin K.H."/>
            <person name="Palsikar V.B."/>
            <person name="Mitreva M."/>
            <person name="Wilson R.K."/>
        </authorList>
    </citation>
    <scope>NUCLEOTIDE SEQUENCE [LARGE SCALE GENOMIC DNA]</scope>
    <source>
        <strain evidence="8 9">F0530</strain>
    </source>
</reference>
<evidence type="ECO:0000256" key="2">
    <source>
        <dbReference type="ARBA" id="ARBA00022692"/>
    </source>
</evidence>
<dbReference type="GO" id="GO:0006487">
    <property type="term" value="P:protein N-linked glycosylation"/>
    <property type="evidence" value="ECO:0007669"/>
    <property type="project" value="TreeGrafter"/>
</dbReference>
<evidence type="ECO:0000256" key="4">
    <source>
        <dbReference type="ARBA" id="ARBA00023136"/>
    </source>
</evidence>
<dbReference type="SUPFAM" id="SSF53448">
    <property type="entry name" value="Nucleotide-diphospho-sugar transferases"/>
    <property type="match status" value="1"/>
</dbReference>
<evidence type="ECO:0000256" key="1">
    <source>
        <dbReference type="ARBA" id="ARBA00004141"/>
    </source>
</evidence>
<feature type="domain" description="GtrA/DPMS transmembrane" evidence="7">
    <location>
        <begin position="12"/>
        <end position="134"/>
    </location>
</feature>
<dbReference type="PANTHER" id="PTHR10859:SF91">
    <property type="entry name" value="DOLICHYL-PHOSPHATE BETA-GLUCOSYLTRANSFERASE"/>
    <property type="match status" value="1"/>
</dbReference>
<keyword evidence="8" id="KW-0808">Transferase</keyword>
<dbReference type="GO" id="GO:0016020">
    <property type="term" value="C:membrane"/>
    <property type="evidence" value="ECO:0007669"/>
    <property type="project" value="UniProtKB-SubCell"/>
</dbReference>
<dbReference type="HOGENOM" id="CLU_701379_0_0_11"/>